<dbReference type="Proteomes" id="UP000299102">
    <property type="component" value="Unassembled WGS sequence"/>
</dbReference>
<evidence type="ECO:0000313" key="2">
    <source>
        <dbReference type="Proteomes" id="UP000299102"/>
    </source>
</evidence>
<dbReference type="InterPro" id="IPR012674">
    <property type="entry name" value="Calycin"/>
</dbReference>
<dbReference type="EMBL" id="BGZK01000308">
    <property type="protein sequence ID" value="GBP35710.1"/>
    <property type="molecule type" value="Genomic_DNA"/>
</dbReference>
<comment type="caution">
    <text evidence="1">The sequence shown here is derived from an EMBL/GenBank/DDBJ whole genome shotgun (WGS) entry which is preliminary data.</text>
</comment>
<proteinExistence type="predicted"/>
<name>A0A4C1VB31_EUMVA</name>
<dbReference type="STRING" id="151549.A0A4C1VB31"/>
<keyword evidence="2" id="KW-1185">Reference proteome</keyword>
<organism evidence="1 2">
    <name type="scientific">Eumeta variegata</name>
    <name type="common">Bagworm moth</name>
    <name type="synonym">Eumeta japonica</name>
    <dbReference type="NCBI Taxonomy" id="151549"/>
    <lineage>
        <taxon>Eukaryota</taxon>
        <taxon>Metazoa</taxon>
        <taxon>Ecdysozoa</taxon>
        <taxon>Arthropoda</taxon>
        <taxon>Hexapoda</taxon>
        <taxon>Insecta</taxon>
        <taxon>Pterygota</taxon>
        <taxon>Neoptera</taxon>
        <taxon>Endopterygota</taxon>
        <taxon>Lepidoptera</taxon>
        <taxon>Glossata</taxon>
        <taxon>Ditrysia</taxon>
        <taxon>Tineoidea</taxon>
        <taxon>Psychidae</taxon>
        <taxon>Oiketicinae</taxon>
        <taxon>Eumeta</taxon>
    </lineage>
</organism>
<protein>
    <submittedName>
        <fullName evidence="1">Fatty acid-binding protein 1</fullName>
    </submittedName>
</protein>
<dbReference type="SUPFAM" id="SSF50814">
    <property type="entry name" value="Lipocalins"/>
    <property type="match status" value="1"/>
</dbReference>
<sequence length="217" mass="24571">MADFAGKLYVFDRSENDEAYMDVLGVQGQQREHYIKSKPQIRLTSNGDGSYTLEIILSGHTITNTFRSGQEIDEQMLDVIYKTTYTLGNNKLVQVQKHPSGKVATVTREFSPAEVKTISQPLRKMREEGTLGNRMSNVGRHWTFKDRNNEVVISGLFQELIVRPTYLLAGTPITTPHLTEPLSRQPGLHVDIGPLNSDNRNLIRAYLRPAFRSQPNL</sequence>
<evidence type="ECO:0000313" key="1">
    <source>
        <dbReference type="EMBL" id="GBP35710.1"/>
    </source>
</evidence>
<dbReference type="OrthoDB" id="354351at2759"/>
<reference evidence="1 2" key="1">
    <citation type="journal article" date="2019" name="Commun. Biol.">
        <title>The bagworm genome reveals a unique fibroin gene that provides high tensile strength.</title>
        <authorList>
            <person name="Kono N."/>
            <person name="Nakamura H."/>
            <person name="Ohtoshi R."/>
            <person name="Tomita M."/>
            <person name="Numata K."/>
            <person name="Arakawa K."/>
        </authorList>
    </citation>
    <scope>NUCLEOTIDE SEQUENCE [LARGE SCALE GENOMIC DNA]</scope>
</reference>
<gene>
    <name evidence="1" type="primary">MFB1</name>
    <name evidence="1" type="ORF">EVAR_82644_1</name>
</gene>
<dbReference type="CDD" id="cd00742">
    <property type="entry name" value="FABP"/>
    <property type="match status" value="1"/>
</dbReference>
<accession>A0A4C1VB31</accession>
<dbReference type="Gene3D" id="2.40.128.20">
    <property type="match status" value="1"/>
</dbReference>
<dbReference type="AlphaFoldDB" id="A0A4C1VB31"/>